<dbReference type="Pfam" id="PF03576">
    <property type="entry name" value="Peptidase_S58"/>
    <property type="match status" value="1"/>
</dbReference>
<protein>
    <submittedName>
        <fullName evidence="2">Peptidase family T4</fullName>
    </submittedName>
</protein>
<reference evidence="2 3" key="1">
    <citation type="submission" date="2017-06" db="EMBL/GenBank/DDBJ databases">
        <title>Genome sequencing of cyanobaciteial culture collection at National Institute for Environmental Studies (NIES).</title>
        <authorList>
            <person name="Hirose Y."/>
            <person name="Shimura Y."/>
            <person name="Fujisawa T."/>
            <person name="Nakamura Y."/>
            <person name="Kawachi M."/>
        </authorList>
    </citation>
    <scope>NUCLEOTIDE SEQUENCE [LARGE SCALE GENOMIC DNA]</scope>
    <source>
        <strain evidence="2 3">NIES-267</strain>
    </source>
</reference>
<evidence type="ECO:0000313" key="2">
    <source>
        <dbReference type="EMBL" id="BAY87457.1"/>
    </source>
</evidence>
<organism evidence="2 3">
    <name type="scientific">Calothrix parasitica NIES-267</name>
    <dbReference type="NCBI Taxonomy" id="1973488"/>
    <lineage>
        <taxon>Bacteria</taxon>
        <taxon>Bacillati</taxon>
        <taxon>Cyanobacteriota</taxon>
        <taxon>Cyanophyceae</taxon>
        <taxon>Nostocales</taxon>
        <taxon>Calotrichaceae</taxon>
        <taxon>Calothrix</taxon>
    </lineage>
</organism>
<dbReference type="CDD" id="cd02252">
    <property type="entry name" value="nylC_like"/>
    <property type="match status" value="1"/>
</dbReference>
<proteinExistence type="inferred from homology"/>
<gene>
    <name evidence="2" type="ORF">NIES267_69790</name>
</gene>
<dbReference type="GO" id="GO:0004177">
    <property type="term" value="F:aminopeptidase activity"/>
    <property type="evidence" value="ECO:0007669"/>
    <property type="project" value="TreeGrafter"/>
</dbReference>
<evidence type="ECO:0000256" key="1">
    <source>
        <dbReference type="ARBA" id="ARBA00007068"/>
    </source>
</evidence>
<dbReference type="Gene3D" id="3.60.70.12">
    <property type="entry name" value="L-amino peptidase D-ALA esterase/amidase"/>
    <property type="match status" value="1"/>
</dbReference>
<evidence type="ECO:0000313" key="3">
    <source>
        <dbReference type="Proteomes" id="UP000218418"/>
    </source>
</evidence>
<dbReference type="AlphaFoldDB" id="A0A1Z4M1X2"/>
<dbReference type="SUPFAM" id="SSF56266">
    <property type="entry name" value="DmpA/ArgJ-like"/>
    <property type="match status" value="1"/>
</dbReference>
<keyword evidence="3" id="KW-1185">Reference proteome</keyword>
<dbReference type="InterPro" id="IPR005321">
    <property type="entry name" value="Peptidase_S58_DmpA"/>
</dbReference>
<dbReference type="PANTHER" id="PTHR36512">
    <property type="entry name" value="D-AMINOPEPTIDASE"/>
    <property type="match status" value="1"/>
</dbReference>
<sequence>MNNFRISRRELLLSSLALALGLVPIKTFAKSNSNNSITDVSGIKVGHFTDSRRPTGCTVILTPSGALAGVDVRGAAPGTRETDLLDPKNLVQQVHAILLSGGSAFGLDAATGVMKFLEERGIGYDTGVAKVPIVPAAILFDLNVGDAKIRPDAIAGYQACKNASDKLVKEGNFGAGAGATVGKLFGMSRAMKSGIGTASIKLPIGITVGAIIAVNAVGDVFEPSNGKLLAGARSLDGKKLLGTMETIIRGEDLPPLLGGMNTTIGVVAVDVKLDKAQCQKIAQMAHDGLARTINPVHTMYDGDTIFALSTGESTENINVSLLGALAAEAIAQAVIRAVKAAESIPGLPSSRDLI</sequence>
<dbReference type="OrthoDB" id="9808347at2"/>
<comment type="similarity">
    <text evidence="1">Belongs to the peptidase S58 family.</text>
</comment>
<name>A0A1Z4M1X2_9CYAN</name>
<dbReference type="EMBL" id="AP018227">
    <property type="protein sequence ID" value="BAY87457.1"/>
    <property type="molecule type" value="Genomic_DNA"/>
</dbReference>
<accession>A0A1Z4M1X2</accession>
<dbReference type="Proteomes" id="UP000218418">
    <property type="component" value="Chromosome"/>
</dbReference>
<dbReference type="PANTHER" id="PTHR36512:SF3">
    <property type="entry name" value="BLR5678 PROTEIN"/>
    <property type="match status" value="1"/>
</dbReference>
<dbReference type="InterPro" id="IPR016117">
    <property type="entry name" value="ArgJ-like_dom_sf"/>
</dbReference>